<keyword evidence="2" id="KW-1185">Reference proteome</keyword>
<dbReference type="EMBL" id="CP008944">
    <property type="protein sequence ID" value="AIG63367.1"/>
    <property type="molecule type" value="Genomic_DNA"/>
</dbReference>
<protein>
    <submittedName>
        <fullName evidence="1">TetR family transcriptional regulator</fullName>
    </submittedName>
</protein>
<evidence type="ECO:0000313" key="2">
    <source>
        <dbReference type="Proteomes" id="UP000028504"/>
    </source>
</evidence>
<gene>
    <name evidence="1" type="ORF">CATYP_00035</name>
</gene>
<organism evidence="1 2">
    <name type="scientific">Corynebacterium atypicum</name>
    <dbReference type="NCBI Taxonomy" id="191610"/>
    <lineage>
        <taxon>Bacteria</taxon>
        <taxon>Bacillati</taxon>
        <taxon>Actinomycetota</taxon>
        <taxon>Actinomycetes</taxon>
        <taxon>Mycobacteriales</taxon>
        <taxon>Corynebacteriaceae</taxon>
        <taxon>Corynebacterium</taxon>
    </lineage>
</organism>
<proteinExistence type="predicted"/>
<accession>A0ABM5QKN0</accession>
<dbReference type="Proteomes" id="UP000028504">
    <property type="component" value="Chromosome"/>
</dbReference>
<reference evidence="1 2" key="1">
    <citation type="submission" date="2014-07" db="EMBL/GenBank/DDBJ databases">
        <title>Complete genome sequence of Corynebacterium atypicum DSM 44849: identifiction of the mycolic acid biosynthesis genes.</title>
        <authorList>
            <person name="Tippelt A."/>
            <person name="Mollmann S."/>
            <person name="Albersmeier A."/>
            <person name="Jaenicke S."/>
            <person name="Ruckert C."/>
            <person name="Tauch A."/>
        </authorList>
    </citation>
    <scope>NUCLEOTIDE SEQUENCE [LARGE SCALE GENOMIC DNA]</scope>
    <source>
        <strain evidence="1 2">R2070</strain>
    </source>
</reference>
<name>A0ABM5QKN0_9CORY</name>
<evidence type="ECO:0000313" key="1">
    <source>
        <dbReference type="EMBL" id="AIG63367.1"/>
    </source>
</evidence>
<sequence length="88" mass="9232">MKLTAEQLLAIADALAERQPVHVRSFAALAGAAAVPGARFEGIPVFDTAAAAAAALADAIVRLAPLTAHNEEFAQVAYEVYLKWSARN</sequence>